<dbReference type="EMBL" id="GQ996413">
    <property type="protein sequence ID" value="ACY24820.1"/>
    <property type="molecule type" value="Genomic_DNA"/>
</dbReference>
<dbReference type="Pfam" id="PF00392">
    <property type="entry name" value="GntR"/>
    <property type="match status" value="1"/>
</dbReference>
<dbReference type="InterPro" id="IPR036390">
    <property type="entry name" value="WH_DNA-bd_sf"/>
</dbReference>
<keyword evidence="2" id="KW-0238">DNA-binding</keyword>
<name>D8VN35_9ZZZZ</name>
<sequence length="114" mass="12401">MYLQIMAQIKQKVRVGDWPAGHPLPSIRELSAVTKVSVITVKRAYTELEAEGVIVTQPGRGSFVTGATDMQSELARIELSKHIDGVIDSAQLLGLGESEIIALIQHAIAERKQP</sequence>
<keyword evidence="1" id="KW-0805">Transcription regulation</keyword>
<protein>
    <submittedName>
        <fullName evidence="5">GntR family transcriptional regulator</fullName>
    </submittedName>
</protein>
<keyword evidence="3" id="KW-0804">Transcription</keyword>
<evidence type="ECO:0000259" key="4">
    <source>
        <dbReference type="PROSITE" id="PS50949"/>
    </source>
</evidence>
<dbReference type="GO" id="GO:0003700">
    <property type="term" value="F:DNA-binding transcription factor activity"/>
    <property type="evidence" value="ECO:0007669"/>
    <property type="project" value="InterPro"/>
</dbReference>
<evidence type="ECO:0000256" key="1">
    <source>
        <dbReference type="ARBA" id="ARBA00023015"/>
    </source>
</evidence>
<dbReference type="CDD" id="cd07377">
    <property type="entry name" value="WHTH_GntR"/>
    <property type="match status" value="1"/>
</dbReference>
<reference evidence="5" key="2">
    <citation type="journal article" date="2010" name="Appl. Environ. Microbiol.">
        <title>Diversity of glycosyl hydrolases from cellulose-depleting communities enriched from casts of two earthworm species.</title>
        <authorList>
            <person name="Beloqui A."/>
            <person name="Nechitaylo T.Y."/>
            <person name="Lopez-Cortes N."/>
            <person name="Ghazi A."/>
            <person name="Guazzaroni M.E."/>
            <person name="Polaina J."/>
            <person name="Strittmatter A.W."/>
            <person name="Reva O."/>
            <person name="Waliczek A."/>
            <person name="Yakimov M.M."/>
            <person name="Golyshina O.V."/>
            <person name="Ferrer M."/>
            <person name="Golyshin P.N."/>
        </authorList>
    </citation>
    <scope>NUCLEOTIDE SEQUENCE</scope>
</reference>
<feature type="domain" description="HTH gntR-type" evidence="4">
    <location>
        <begin position="1"/>
        <end position="67"/>
    </location>
</feature>
<dbReference type="GO" id="GO:0003677">
    <property type="term" value="F:DNA binding"/>
    <property type="evidence" value="ECO:0007669"/>
    <property type="project" value="UniProtKB-KW"/>
</dbReference>
<dbReference type="SUPFAM" id="SSF46785">
    <property type="entry name" value="Winged helix' DNA-binding domain"/>
    <property type="match status" value="1"/>
</dbReference>
<proteinExistence type="predicted"/>
<evidence type="ECO:0000313" key="5">
    <source>
        <dbReference type="EMBL" id="ACY24820.1"/>
    </source>
</evidence>
<accession>D8VN35</accession>
<dbReference type="PROSITE" id="PS50949">
    <property type="entry name" value="HTH_GNTR"/>
    <property type="match status" value="1"/>
</dbReference>
<dbReference type="PANTHER" id="PTHR38445">
    <property type="entry name" value="HTH-TYPE TRANSCRIPTIONAL REPRESSOR YTRA"/>
    <property type="match status" value="1"/>
</dbReference>
<dbReference type="SMART" id="SM00345">
    <property type="entry name" value="HTH_GNTR"/>
    <property type="match status" value="1"/>
</dbReference>
<dbReference type="Gene3D" id="1.10.10.10">
    <property type="entry name" value="Winged helix-like DNA-binding domain superfamily/Winged helix DNA-binding domain"/>
    <property type="match status" value="1"/>
</dbReference>
<dbReference type="AlphaFoldDB" id="D8VN35"/>
<organism evidence="5">
    <name type="scientific">uncultured organism</name>
    <dbReference type="NCBI Taxonomy" id="155900"/>
    <lineage>
        <taxon>unclassified sequences</taxon>
        <taxon>environmental samples</taxon>
    </lineage>
</organism>
<evidence type="ECO:0000256" key="2">
    <source>
        <dbReference type="ARBA" id="ARBA00023125"/>
    </source>
</evidence>
<reference evidence="5" key="1">
    <citation type="submission" date="2009-09" db="EMBL/GenBank/DDBJ databases">
        <authorList>
            <person name="Beloqi A."/>
            <person name="Nechitaylo T.Y."/>
            <person name="Lopez-Cortes N."/>
            <person name="Vietes M."/>
            <person name="Polaina J."/>
            <person name="Strittmatter A."/>
            <person name="Reva O."/>
            <person name="Waliczek A."/>
            <person name="Golyshina O.V."/>
            <person name="Ferrer M."/>
            <person name="Golyshin P.N."/>
        </authorList>
    </citation>
    <scope>NUCLEOTIDE SEQUENCE</scope>
</reference>
<evidence type="ECO:0000256" key="3">
    <source>
        <dbReference type="ARBA" id="ARBA00023163"/>
    </source>
</evidence>
<dbReference type="InterPro" id="IPR036388">
    <property type="entry name" value="WH-like_DNA-bd_sf"/>
</dbReference>
<dbReference type="InterPro" id="IPR000524">
    <property type="entry name" value="Tscrpt_reg_HTH_GntR"/>
</dbReference>
<dbReference type="PANTHER" id="PTHR38445:SF9">
    <property type="entry name" value="HTH-TYPE TRANSCRIPTIONAL REPRESSOR YTRA"/>
    <property type="match status" value="1"/>
</dbReference>